<evidence type="ECO:0000313" key="1">
    <source>
        <dbReference type="EMBL" id="ALY09207.1"/>
    </source>
</evidence>
<dbReference type="KEGG" id="vg:40078540"/>
<proteinExistence type="predicted"/>
<accession>A0A0U4IUZ7</accession>
<gene>
    <name evidence="1" type="primary">57</name>
    <name evidence="1" type="ORF">HUNTERDALLE_57</name>
</gene>
<sequence>MRGIHVTRKVQWWIKCEECGTCSLQDRPLTEGEFWLCKIHEARLERKL</sequence>
<name>A0A0U4IUZ7_9CAUD</name>
<protein>
    <submittedName>
        <fullName evidence="1">Uncharacterized protein</fullName>
    </submittedName>
</protein>
<dbReference type="RefSeq" id="YP_009602677.1">
    <property type="nucleotide sequence ID" value="NC_041941.1"/>
</dbReference>
<organism evidence="1 2">
    <name type="scientific">Arthrobacter phage HunterDalle</name>
    <dbReference type="NCBI Taxonomy" id="1772300"/>
    <lineage>
        <taxon>Viruses</taxon>
        <taxon>Duplodnaviria</taxon>
        <taxon>Heunggongvirae</taxon>
        <taxon>Uroviricota</taxon>
        <taxon>Caudoviricetes</taxon>
        <taxon>Korravirus</taxon>
        <taxon>Korravirus hunterdalle</taxon>
    </lineage>
</organism>
<dbReference type="GeneID" id="40078540"/>
<dbReference type="OrthoDB" id="28951at10239"/>
<reference evidence="1 2" key="1">
    <citation type="submission" date="2015-11" db="EMBL/GenBank/DDBJ databases">
        <authorList>
            <person name="Chudoff D."/>
            <person name="Terry K."/>
            <person name="Dunbar D."/>
            <person name="Schaff J.E."/>
            <person name="Dashiell C.L."/>
            <person name="Macialek J.A."/>
            <person name="Bradley K.W."/>
            <person name="Asai D.J."/>
            <person name="Guerrero C.A."/>
            <person name="Bowman C.A."/>
            <person name="Russell D.A."/>
            <person name="Pope W.H."/>
            <person name="Hatfull G.F."/>
        </authorList>
    </citation>
    <scope>NUCLEOTIDE SEQUENCE [LARGE SCALE GENOMIC DNA]</scope>
</reference>
<dbReference type="EMBL" id="KU160648">
    <property type="protein sequence ID" value="ALY09207.1"/>
    <property type="molecule type" value="Genomic_DNA"/>
</dbReference>
<keyword evidence="2" id="KW-1185">Reference proteome</keyword>
<dbReference type="Proteomes" id="UP000223591">
    <property type="component" value="Segment"/>
</dbReference>
<evidence type="ECO:0000313" key="2">
    <source>
        <dbReference type="Proteomes" id="UP000223591"/>
    </source>
</evidence>